<name>A0A084VN60_ANOSI</name>
<keyword evidence="8" id="KW-0492">Microsome</keyword>
<evidence type="ECO:0000256" key="10">
    <source>
        <dbReference type="ARBA" id="ARBA00023004"/>
    </source>
</evidence>
<dbReference type="PRINTS" id="PR00463">
    <property type="entry name" value="EP450I"/>
</dbReference>
<evidence type="ECO:0000256" key="4">
    <source>
        <dbReference type="ARBA" id="ARBA00010617"/>
    </source>
</evidence>
<evidence type="ECO:0000313" key="15">
    <source>
        <dbReference type="EMBL" id="KFB39404.1"/>
    </source>
</evidence>
<dbReference type="GO" id="GO:0016705">
    <property type="term" value="F:oxidoreductase activity, acting on paired donors, with incorporation or reduction of molecular oxygen"/>
    <property type="evidence" value="ECO:0007669"/>
    <property type="project" value="InterPro"/>
</dbReference>
<dbReference type="GO" id="GO:0005789">
    <property type="term" value="C:endoplasmic reticulum membrane"/>
    <property type="evidence" value="ECO:0007669"/>
    <property type="project" value="UniProtKB-SubCell"/>
</dbReference>
<evidence type="ECO:0000256" key="2">
    <source>
        <dbReference type="ARBA" id="ARBA00004174"/>
    </source>
</evidence>
<comment type="subcellular location">
    <subcellularLocation>
        <location evidence="3">Endoplasmic reticulum membrane</location>
        <topology evidence="3">Peripheral membrane protein</topology>
    </subcellularLocation>
    <subcellularLocation>
        <location evidence="2">Microsome membrane</location>
        <topology evidence="2">Peripheral membrane protein</topology>
    </subcellularLocation>
</comment>
<dbReference type="InterPro" id="IPR001128">
    <property type="entry name" value="Cyt_P450"/>
</dbReference>
<keyword evidence="11" id="KW-0503">Monooxygenase</keyword>
<gene>
    <name evidence="15" type="ORF">ZHAS_00006841</name>
</gene>
<dbReference type="AlphaFoldDB" id="A0A084VN60"/>
<evidence type="ECO:0000256" key="11">
    <source>
        <dbReference type="ARBA" id="ARBA00023033"/>
    </source>
</evidence>
<evidence type="ECO:0000256" key="7">
    <source>
        <dbReference type="ARBA" id="ARBA00022824"/>
    </source>
</evidence>
<keyword evidence="7" id="KW-0256">Endoplasmic reticulum</keyword>
<dbReference type="EMBL" id="ATLV01014697">
    <property type="status" value="NOT_ANNOTATED_CDS"/>
    <property type="molecule type" value="Genomic_DNA"/>
</dbReference>
<keyword evidence="17" id="KW-1185">Reference proteome</keyword>
<keyword evidence="10 13" id="KW-0408">Iron</keyword>
<comment type="similarity">
    <text evidence="4">Belongs to the cytochrome P450 family.</text>
</comment>
<keyword evidence="14" id="KW-0812">Transmembrane</keyword>
<keyword evidence="5 13" id="KW-0349">Heme</keyword>
<dbReference type="SUPFAM" id="SSF48264">
    <property type="entry name" value="Cytochrome P450"/>
    <property type="match status" value="1"/>
</dbReference>
<feature type="transmembrane region" description="Helical" evidence="14">
    <location>
        <begin position="6"/>
        <end position="23"/>
    </location>
</feature>
<dbReference type="EMBL" id="KE524979">
    <property type="protein sequence ID" value="KFB39404.1"/>
    <property type="molecule type" value="Genomic_DNA"/>
</dbReference>
<comment type="cofactor">
    <cofactor evidence="1 13">
        <name>heme</name>
        <dbReference type="ChEBI" id="CHEBI:30413"/>
    </cofactor>
</comment>
<dbReference type="PANTHER" id="PTHR24292">
    <property type="entry name" value="CYTOCHROME P450"/>
    <property type="match status" value="1"/>
</dbReference>
<reference evidence="16" key="2">
    <citation type="submission" date="2020-05" db="UniProtKB">
        <authorList>
            <consortium name="EnsemblMetazoa"/>
        </authorList>
    </citation>
    <scope>IDENTIFICATION</scope>
</reference>
<dbReference type="Gene3D" id="1.10.630.10">
    <property type="entry name" value="Cytochrome P450"/>
    <property type="match status" value="1"/>
</dbReference>
<feature type="binding site" description="axial binding residue" evidence="13">
    <location>
        <position position="436"/>
    </location>
    <ligand>
        <name>heme</name>
        <dbReference type="ChEBI" id="CHEBI:30413"/>
    </ligand>
    <ligandPart>
        <name>Fe</name>
        <dbReference type="ChEBI" id="CHEBI:18248"/>
    </ligandPart>
</feature>
<dbReference type="OMA" id="WKLFLMT"/>
<sequence>MVSTRWLLLTLIVFILPVCILFVRKRYSFWTRQGIPTVETRFPLGHIQHSSHLMVDLYRQLKGRHPFGGIFRFLEPVVLVTDPKMVRNVIVRDFRYFYDRGGYANPAHDLLSGSLLNGEGKQWATIRQASVGLFSTVKLKAMHPAMVQMVDRFRMALNAKLTQECEVKIDLKEWMSRLTVDIISCVLLGFEANSLNDREGGLYGRIGRQTFLVPKLWKLFLMASFRPLAKAIGLRLFSPDLCELFRRMTHDIVAYRKEHSDPQQNDLVDRLFNLTKPDEGGRRLTESEIAANVYAFLAAGYETTSTTVSYCLLELAKQPDLQERARKCAMDTCEKYGTLTYESDMPYIDQCLNETLRKYPPGINIVRVVTEDYAVSGAQVVLRKGTQVVVPVYAIHHDEEYYPEPERFDPDRFTKEACGARTPYTFLAYGEGPKMCVAHRMGRMQVRLMLAMLLCSYRFEWCPETQVEQSNAHTVIRMRDGLLVKVSQL</sequence>
<dbReference type="InterPro" id="IPR002401">
    <property type="entry name" value="Cyt_P450_E_grp-I"/>
</dbReference>
<dbReference type="Proteomes" id="UP000030765">
    <property type="component" value="Unassembled WGS sequence"/>
</dbReference>
<evidence type="ECO:0000256" key="6">
    <source>
        <dbReference type="ARBA" id="ARBA00022723"/>
    </source>
</evidence>
<evidence type="ECO:0000256" key="1">
    <source>
        <dbReference type="ARBA" id="ARBA00001971"/>
    </source>
</evidence>
<dbReference type="VEuPathDB" id="VectorBase:ASIC006841"/>
<evidence type="ECO:0000256" key="14">
    <source>
        <dbReference type="SAM" id="Phobius"/>
    </source>
</evidence>
<dbReference type="FunFam" id="1.10.630.10:FF:000182">
    <property type="entry name" value="Cytochrome P450 3A4"/>
    <property type="match status" value="1"/>
</dbReference>
<evidence type="ECO:0000313" key="17">
    <source>
        <dbReference type="Proteomes" id="UP000030765"/>
    </source>
</evidence>
<dbReference type="OrthoDB" id="2789670at2759"/>
<proteinExistence type="inferred from homology"/>
<evidence type="ECO:0000256" key="12">
    <source>
        <dbReference type="ARBA" id="ARBA00023136"/>
    </source>
</evidence>
<keyword evidence="14" id="KW-1133">Transmembrane helix</keyword>
<evidence type="ECO:0000256" key="8">
    <source>
        <dbReference type="ARBA" id="ARBA00022848"/>
    </source>
</evidence>
<keyword evidence="9" id="KW-0560">Oxidoreductase</keyword>
<dbReference type="InterPro" id="IPR050476">
    <property type="entry name" value="Insect_CytP450_Detox"/>
</dbReference>
<evidence type="ECO:0000256" key="5">
    <source>
        <dbReference type="ARBA" id="ARBA00022617"/>
    </source>
</evidence>
<dbReference type="PRINTS" id="PR00385">
    <property type="entry name" value="P450"/>
</dbReference>
<keyword evidence="6 13" id="KW-0479">Metal-binding</keyword>
<evidence type="ECO:0000256" key="3">
    <source>
        <dbReference type="ARBA" id="ARBA00004406"/>
    </source>
</evidence>
<evidence type="ECO:0000256" key="9">
    <source>
        <dbReference type="ARBA" id="ARBA00023002"/>
    </source>
</evidence>
<keyword evidence="12 14" id="KW-0472">Membrane</keyword>
<dbReference type="STRING" id="74873.A0A084VN60"/>
<evidence type="ECO:0008006" key="18">
    <source>
        <dbReference type="Google" id="ProtNLM"/>
    </source>
</evidence>
<dbReference type="PANTHER" id="PTHR24292:SF103">
    <property type="entry name" value="CYTOCHROME P450 6BS1"/>
    <property type="match status" value="1"/>
</dbReference>
<dbReference type="VEuPathDB" id="VectorBase:ASIS012221"/>
<evidence type="ECO:0000256" key="13">
    <source>
        <dbReference type="PIRSR" id="PIRSR602401-1"/>
    </source>
</evidence>
<dbReference type="GO" id="GO:0020037">
    <property type="term" value="F:heme binding"/>
    <property type="evidence" value="ECO:0007669"/>
    <property type="project" value="InterPro"/>
</dbReference>
<dbReference type="GO" id="GO:0005506">
    <property type="term" value="F:iron ion binding"/>
    <property type="evidence" value="ECO:0007669"/>
    <property type="project" value="InterPro"/>
</dbReference>
<accession>A0A084VN60</accession>
<protein>
    <recommendedName>
        <fullName evidence="18">Cytochrome P450</fullName>
    </recommendedName>
</protein>
<dbReference type="EnsemblMetazoa" id="ASIC006841-RA">
    <property type="protein sequence ID" value="ASIC006841-PA"/>
    <property type="gene ID" value="ASIC006841"/>
</dbReference>
<evidence type="ECO:0000313" key="16">
    <source>
        <dbReference type="EnsemblMetazoa" id="ASIC006841-PA"/>
    </source>
</evidence>
<dbReference type="Pfam" id="PF00067">
    <property type="entry name" value="p450"/>
    <property type="match status" value="1"/>
</dbReference>
<dbReference type="GO" id="GO:0004497">
    <property type="term" value="F:monooxygenase activity"/>
    <property type="evidence" value="ECO:0007669"/>
    <property type="project" value="UniProtKB-KW"/>
</dbReference>
<organism evidence="15">
    <name type="scientific">Anopheles sinensis</name>
    <name type="common">Mosquito</name>
    <dbReference type="NCBI Taxonomy" id="74873"/>
    <lineage>
        <taxon>Eukaryota</taxon>
        <taxon>Metazoa</taxon>
        <taxon>Ecdysozoa</taxon>
        <taxon>Arthropoda</taxon>
        <taxon>Hexapoda</taxon>
        <taxon>Insecta</taxon>
        <taxon>Pterygota</taxon>
        <taxon>Neoptera</taxon>
        <taxon>Endopterygota</taxon>
        <taxon>Diptera</taxon>
        <taxon>Nematocera</taxon>
        <taxon>Culicoidea</taxon>
        <taxon>Culicidae</taxon>
        <taxon>Anophelinae</taxon>
        <taxon>Anopheles</taxon>
    </lineage>
</organism>
<dbReference type="CDD" id="cd11056">
    <property type="entry name" value="CYP6-like"/>
    <property type="match status" value="1"/>
</dbReference>
<dbReference type="InterPro" id="IPR036396">
    <property type="entry name" value="Cyt_P450_sf"/>
</dbReference>
<reference evidence="15 17" key="1">
    <citation type="journal article" date="2014" name="BMC Genomics">
        <title>Genome sequence of Anopheles sinensis provides insight into genetics basis of mosquito competence for malaria parasites.</title>
        <authorList>
            <person name="Zhou D."/>
            <person name="Zhang D."/>
            <person name="Ding G."/>
            <person name="Shi L."/>
            <person name="Hou Q."/>
            <person name="Ye Y."/>
            <person name="Xu Y."/>
            <person name="Zhou H."/>
            <person name="Xiong C."/>
            <person name="Li S."/>
            <person name="Yu J."/>
            <person name="Hong S."/>
            <person name="Yu X."/>
            <person name="Zou P."/>
            <person name="Chen C."/>
            <person name="Chang X."/>
            <person name="Wang W."/>
            <person name="Lv Y."/>
            <person name="Sun Y."/>
            <person name="Ma L."/>
            <person name="Shen B."/>
            <person name="Zhu C."/>
        </authorList>
    </citation>
    <scope>NUCLEOTIDE SEQUENCE [LARGE SCALE GENOMIC DNA]</scope>
</reference>